<organism evidence="1 2">
    <name type="scientific">Salix dunnii</name>
    <dbReference type="NCBI Taxonomy" id="1413687"/>
    <lineage>
        <taxon>Eukaryota</taxon>
        <taxon>Viridiplantae</taxon>
        <taxon>Streptophyta</taxon>
        <taxon>Embryophyta</taxon>
        <taxon>Tracheophyta</taxon>
        <taxon>Spermatophyta</taxon>
        <taxon>Magnoliopsida</taxon>
        <taxon>eudicotyledons</taxon>
        <taxon>Gunneridae</taxon>
        <taxon>Pentapetalae</taxon>
        <taxon>rosids</taxon>
        <taxon>fabids</taxon>
        <taxon>Malpighiales</taxon>
        <taxon>Salicaceae</taxon>
        <taxon>Saliceae</taxon>
        <taxon>Salix</taxon>
    </lineage>
</organism>
<name>A0A835JAK0_9ROSI</name>
<accession>A0A835JAK0</accession>
<protein>
    <submittedName>
        <fullName evidence="1">Uncharacterized protein</fullName>
    </submittedName>
</protein>
<keyword evidence="2" id="KW-1185">Reference proteome</keyword>
<gene>
    <name evidence="1" type="ORF">SADUNF_Sadunf16G0192300</name>
</gene>
<dbReference type="AlphaFoldDB" id="A0A835JAK0"/>
<evidence type="ECO:0000313" key="1">
    <source>
        <dbReference type="EMBL" id="KAF9666087.1"/>
    </source>
</evidence>
<evidence type="ECO:0000313" key="2">
    <source>
        <dbReference type="Proteomes" id="UP000657918"/>
    </source>
</evidence>
<sequence length="70" mass="7732">MPLSPATTTANVISKESHLCQARLILEYQDLCDHSNLSLVHLQTLTVELKLLRQENADLKVANSEVAEAC</sequence>
<dbReference type="EMBL" id="JADGMS010000016">
    <property type="protein sequence ID" value="KAF9666087.1"/>
    <property type="molecule type" value="Genomic_DNA"/>
</dbReference>
<dbReference type="Proteomes" id="UP000657918">
    <property type="component" value="Chromosome 16"/>
</dbReference>
<dbReference type="OrthoDB" id="410307at2759"/>
<proteinExistence type="predicted"/>
<comment type="caution">
    <text evidence="1">The sequence shown here is derived from an EMBL/GenBank/DDBJ whole genome shotgun (WGS) entry which is preliminary data.</text>
</comment>
<reference evidence="1 2" key="1">
    <citation type="submission" date="2020-10" db="EMBL/GenBank/DDBJ databases">
        <title>Plant Genome Project.</title>
        <authorList>
            <person name="Zhang R.-G."/>
        </authorList>
    </citation>
    <scope>NUCLEOTIDE SEQUENCE [LARGE SCALE GENOMIC DNA]</scope>
    <source>
        <strain evidence="1">FAFU-HL-1</strain>
        <tissue evidence="1">Leaf</tissue>
    </source>
</reference>